<keyword evidence="4" id="KW-0041">Annexin</keyword>
<dbReference type="SUPFAM" id="SSF47874">
    <property type="entry name" value="Annexin"/>
    <property type="match status" value="1"/>
</dbReference>
<dbReference type="GO" id="GO:0009651">
    <property type="term" value="P:response to salt stress"/>
    <property type="evidence" value="ECO:0000318"/>
    <property type="project" value="GO_Central"/>
</dbReference>
<proteinExistence type="predicted"/>
<feature type="binding site" evidence="6">
    <location>
        <position position="301"/>
    </location>
    <ligand>
        <name>Ca(2+)</name>
        <dbReference type="ChEBI" id="CHEBI:29108"/>
        <label>1</label>
    </ligand>
</feature>
<dbReference type="GO" id="GO:0005737">
    <property type="term" value="C:cytoplasm"/>
    <property type="evidence" value="ECO:0000318"/>
    <property type="project" value="GO_Central"/>
</dbReference>
<sequence>MATVTIPEIVPSPEQDSETLKKAFQGWGTDERAVIRILGKRDASQRKMITQTYQQLYNQSLFDSLRSELSGDFLKAILLWTYDPSERDARLINDALKAKKKGVKDLQVIVEVACASSPHHLMAVRKAYCSLFDCSVEEHIASNIQLPLRKILVRLVSSYRYDKEVVDMTVAKLEAGHLYESIKKKELDHNHIVWILGTRNLFQLRATFACYKQEYSNTIDQDILKCGNGDLQDLLRIAVLCIECPEKHFAEVIRASVYGLGTDEDLLTRAIVTRAEVDMVKINEEHNKMYNESVEDAIIGDTSGHYKDFLLTLLGKQI</sequence>
<dbReference type="GO" id="GO:0001786">
    <property type="term" value="F:phosphatidylserine binding"/>
    <property type="evidence" value="ECO:0000318"/>
    <property type="project" value="GO_Central"/>
</dbReference>
<dbReference type="GO" id="GO:0009408">
    <property type="term" value="P:response to heat"/>
    <property type="evidence" value="ECO:0000318"/>
    <property type="project" value="GO_Central"/>
</dbReference>
<dbReference type="Gene3D" id="1.10.220.10">
    <property type="entry name" value="Annexin"/>
    <property type="match status" value="4"/>
</dbReference>
<evidence type="ECO:0000256" key="5">
    <source>
        <dbReference type="ARBA" id="ARBA00023302"/>
    </source>
</evidence>
<keyword evidence="2" id="KW-0677">Repeat</keyword>
<dbReference type="GO" id="GO:0005544">
    <property type="term" value="F:calcium-dependent phospholipid binding"/>
    <property type="evidence" value="ECO:0000318"/>
    <property type="project" value="GO_Central"/>
</dbReference>
<dbReference type="Pfam" id="PF00191">
    <property type="entry name" value="Annexin"/>
    <property type="match status" value="3"/>
</dbReference>
<keyword evidence="3 6" id="KW-0106">Calcium</keyword>
<feature type="binding site" evidence="6">
    <location>
        <position position="261"/>
    </location>
    <ligand>
        <name>Ca(2+)</name>
        <dbReference type="ChEBI" id="CHEBI:29108"/>
        <label>1</label>
    </ligand>
</feature>
<feature type="binding site" evidence="6">
    <location>
        <position position="302"/>
    </location>
    <ligand>
        <name>Ca(2+)</name>
        <dbReference type="ChEBI" id="CHEBI:29108"/>
        <label>1</label>
    </ligand>
</feature>
<dbReference type="PROSITE" id="PS51897">
    <property type="entry name" value="ANNEXIN_2"/>
    <property type="match status" value="4"/>
</dbReference>
<dbReference type="GO" id="GO:0009414">
    <property type="term" value="P:response to water deprivation"/>
    <property type="evidence" value="ECO:0000318"/>
    <property type="project" value="GO_Central"/>
</dbReference>
<evidence type="ECO:0000313" key="8">
    <source>
        <dbReference type="RefSeq" id="XP_021851761.1"/>
    </source>
</evidence>
<keyword evidence="7" id="KW-1185">Reference proteome</keyword>
<dbReference type="InterPro" id="IPR009118">
    <property type="entry name" value="AnnexinD_plant"/>
</dbReference>
<evidence type="ECO:0000256" key="6">
    <source>
        <dbReference type="PIRSR" id="PIRSR609118-1"/>
    </source>
</evidence>
<dbReference type="GO" id="GO:0005509">
    <property type="term" value="F:calcium ion binding"/>
    <property type="evidence" value="ECO:0007669"/>
    <property type="project" value="InterPro"/>
</dbReference>
<dbReference type="FunFam" id="1.10.220.10:FF:000001">
    <property type="entry name" value="Annexin"/>
    <property type="match status" value="1"/>
</dbReference>
<dbReference type="InterPro" id="IPR018502">
    <property type="entry name" value="Annexin_repeat"/>
</dbReference>
<feature type="binding site" evidence="6">
    <location>
        <position position="28"/>
    </location>
    <ligand>
        <name>Ca(2+)</name>
        <dbReference type="ChEBI" id="CHEBI:29108"/>
        <label>1</label>
    </ligand>
</feature>
<keyword evidence="1 6" id="KW-0479">Metal-binding</keyword>
<dbReference type="OrthoDB" id="37886at2759"/>
<feature type="binding site" evidence="6">
    <location>
        <position position="26"/>
    </location>
    <ligand>
        <name>Ca(2+)</name>
        <dbReference type="ChEBI" id="CHEBI:29108"/>
        <label>1</label>
    </ligand>
</feature>
<dbReference type="RefSeq" id="XP_021851761.1">
    <property type="nucleotide sequence ID" value="XM_021996069.2"/>
</dbReference>
<evidence type="ECO:0000256" key="2">
    <source>
        <dbReference type="ARBA" id="ARBA00022737"/>
    </source>
</evidence>
<keyword evidence="5" id="KW-0111">Calcium/phospholipid-binding</keyword>
<feature type="binding site" evidence="6">
    <location>
        <position position="68"/>
    </location>
    <ligand>
        <name>Ca(2+)</name>
        <dbReference type="ChEBI" id="CHEBI:29108"/>
        <label>1</label>
    </ligand>
</feature>
<dbReference type="PRINTS" id="PR00196">
    <property type="entry name" value="ANNEXIN"/>
</dbReference>
<dbReference type="GO" id="GO:0009409">
    <property type="term" value="P:response to cold"/>
    <property type="evidence" value="ECO:0000318"/>
    <property type="project" value="GO_Central"/>
</dbReference>
<accession>A0A9R0IM94</accession>
<dbReference type="AlphaFoldDB" id="A0A9R0IM94"/>
<evidence type="ECO:0000256" key="4">
    <source>
        <dbReference type="ARBA" id="ARBA00023216"/>
    </source>
</evidence>
<reference evidence="7" key="1">
    <citation type="journal article" date="2021" name="Nat. Commun.">
        <title>Genomic analyses provide insights into spinach domestication and the genetic basis of agronomic traits.</title>
        <authorList>
            <person name="Cai X."/>
            <person name="Sun X."/>
            <person name="Xu C."/>
            <person name="Sun H."/>
            <person name="Wang X."/>
            <person name="Ge C."/>
            <person name="Zhang Z."/>
            <person name="Wang Q."/>
            <person name="Fei Z."/>
            <person name="Jiao C."/>
            <person name="Wang Q."/>
        </authorList>
    </citation>
    <scope>NUCLEOTIDE SEQUENCE [LARGE SCALE GENOMIC DNA]</scope>
    <source>
        <strain evidence="7">cv. Varoflay</strain>
    </source>
</reference>
<organism evidence="7 8">
    <name type="scientific">Spinacia oleracea</name>
    <name type="common">Spinach</name>
    <dbReference type="NCBI Taxonomy" id="3562"/>
    <lineage>
        <taxon>Eukaryota</taxon>
        <taxon>Viridiplantae</taxon>
        <taxon>Streptophyta</taxon>
        <taxon>Embryophyta</taxon>
        <taxon>Tracheophyta</taxon>
        <taxon>Spermatophyta</taxon>
        <taxon>Magnoliopsida</taxon>
        <taxon>eudicotyledons</taxon>
        <taxon>Gunneridae</taxon>
        <taxon>Pentapetalae</taxon>
        <taxon>Caryophyllales</taxon>
        <taxon>Chenopodiaceae</taxon>
        <taxon>Chenopodioideae</taxon>
        <taxon>Anserineae</taxon>
        <taxon>Spinacia</taxon>
    </lineage>
</organism>
<dbReference type="FunFam" id="1.10.220.10:FF:000008">
    <property type="entry name" value="Annexin"/>
    <property type="match status" value="1"/>
</dbReference>
<dbReference type="GeneID" id="110791312"/>
<dbReference type="PANTHER" id="PTHR10502">
    <property type="entry name" value="ANNEXIN"/>
    <property type="match status" value="1"/>
</dbReference>
<dbReference type="InterPro" id="IPR037104">
    <property type="entry name" value="Annexin_sf"/>
</dbReference>
<name>A0A9R0IM94_SPIOL</name>
<dbReference type="Proteomes" id="UP000813463">
    <property type="component" value="Chromosome 1"/>
</dbReference>
<dbReference type="InterPro" id="IPR001464">
    <property type="entry name" value="Annexin"/>
</dbReference>
<evidence type="ECO:0000256" key="3">
    <source>
        <dbReference type="ARBA" id="ARBA00022837"/>
    </source>
</evidence>
<dbReference type="PRINTS" id="PR01814">
    <property type="entry name" value="ANNEXINPLANT"/>
</dbReference>
<evidence type="ECO:0000256" key="1">
    <source>
        <dbReference type="ARBA" id="ARBA00022723"/>
    </source>
</evidence>
<dbReference type="KEGG" id="soe:110791312"/>
<protein>
    <submittedName>
        <fullName evidence="8">Annexin D3</fullName>
    </submittedName>
</protein>
<evidence type="ECO:0000313" key="7">
    <source>
        <dbReference type="Proteomes" id="UP000813463"/>
    </source>
</evidence>
<dbReference type="GO" id="GO:0005886">
    <property type="term" value="C:plasma membrane"/>
    <property type="evidence" value="ECO:0000318"/>
    <property type="project" value="GO_Central"/>
</dbReference>
<reference evidence="8" key="2">
    <citation type="submission" date="2025-08" db="UniProtKB">
        <authorList>
            <consortium name="RefSeq"/>
        </authorList>
    </citation>
    <scope>IDENTIFICATION</scope>
    <source>
        <tissue evidence="8">Leaf</tissue>
    </source>
</reference>
<feature type="binding site" evidence="6">
    <location>
        <position position="24"/>
    </location>
    <ligand>
        <name>Ca(2+)</name>
        <dbReference type="ChEBI" id="CHEBI:29108"/>
        <label>1</label>
    </ligand>
</feature>
<dbReference type="SMART" id="SM00335">
    <property type="entry name" value="ANX"/>
    <property type="match status" value="3"/>
</dbReference>
<gene>
    <name evidence="8" type="primary">LOC110791312</name>
</gene>
<dbReference type="FunFam" id="1.10.220.10:FF:000006">
    <property type="entry name" value="Annexin"/>
    <property type="match status" value="1"/>
</dbReference>
<dbReference type="PANTHER" id="PTHR10502:SF99">
    <property type="entry name" value="ANNEXIN D3"/>
    <property type="match status" value="1"/>
</dbReference>